<gene>
    <name evidence="1" type="primary">Cnig_chr_V.g17126</name>
    <name evidence="1" type="ORF">B9Z55_017126</name>
</gene>
<protein>
    <submittedName>
        <fullName evidence="1">Uncharacterized protein</fullName>
    </submittedName>
</protein>
<comment type="caution">
    <text evidence="1">The sequence shown here is derived from an EMBL/GenBank/DDBJ whole genome shotgun (WGS) entry which is preliminary data.</text>
</comment>
<keyword evidence="2" id="KW-1185">Reference proteome</keyword>
<accession>A0A2G5T7Q1</accession>
<organism evidence="1 2">
    <name type="scientific">Caenorhabditis nigoni</name>
    <dbReference type="NCBI Taxonomy" id="1611254"/>
    <lineage>
        <taxon>Eukaryota</taxon>
        <taxon>Metazoa</taxon>
        <taxon>Ecdysozoa</taxon>
        <taxon>Nematoda</taxon>
        <taxon>Chromadorea</taxon>
        <taxon>Rhabditida</taxon>
        <taxon>Rhabditina</taxon>
        <taxon>Rhabditomorpha</taxon>
        <taxon>Rhabditoidea</taxon>
        <taxon>Rhabditidae</taxon>
        <taxon>Peloderinae</taxon>
        <taxon>Caenorhabditis</taxon>
    </lineage>
</organism>
<dbReference type="Proteomes" id="UP000230233">
    <property type="component" value="Chromosome V"/>
</dbReference>
<proteinExistence type="predicted"/>
<reference evidence="2" key="1">
    <citation type="submission" date="2017-10" db="EMBL/GenBank/DDBJ databases">
        <title>Rapid genome shrinkage in a self-fertile nematode reveals novel sperm competition proteins.</title>
        <authorList>
            <person name="Yin D."/>
            <person name="Schwarz E.M."/>
            <person name="Thomas C.G."/>
            <person name="Felde R.L."/>
            <person name="Korf I.F."/>
            <person name="Cutter A.D."/>
            <person name="Schartner C.M."/>
            <person name="Ralston E.J."/>
            <person name="Meyer B.J."/>
            <person name="Haag E.S."/>
        </authorList>
    </citation>
    <scope>NUCLEOTIDE SEQUENCE [LARGE SCALE GENOMIC DNA]</scope>
    <source>
        <strain evidence="2">JU1422</strain>
    </source>
</reference>
<name>A0A2G5T7Q1_9PELO</name>
<evidence type="ECO:0000313" key="1">
    <source>
        <dbReference type="EMBL" id="PIC23414.1"/>
    </source>
</evidence>
<dbReference type="EMBL" id="PDUG01000005">
    <property type="protein sequence ID" value="PIC23414.1"/>
    <property type="molecule type" value="Genomic_DNA"/>
</dbReference>
<dbReference type="OrthoDB" id="5823764at2759"/>
<dbReference type="AlphaFoldDB" id="A0A2G5T7Q1"/>
<sequence length="212" mass="24169">MQMEYEQQLPVNGDLAASIALYALYYTKNDNIKRCAIPLTTRFAAIHRHGENKSIKQGDEIVIRSWFDKKLEVSTRAVKFIEVFDTIILQSDGVDLCDKDLMFNSIKPRKGMRYLMMGFSIDEDTTNYQSFSSGIITNEDVRWRRYTGSTGSFEGGGGCWSESGQLMGMQIEDEASEGPCCIIAVQSIWSHILDLIPDSESEEDWDEEDWDE</sequence>
<evidence type="ECO:0000313" key="2">
    <source>
        <dbReference type="Proteomes" id="UP000230233"/>
    </source>
</evidence>